<dbReference type="EMBL" id="KB870809">
    <property type="protein sequence ID" value="EOA25156.1"/>
    <property type="molecule type" value="Genomic_DNA"/>
</dbReference>
<reference evidence="2" key="1">
    <citation type="journal article" date="2013" name="Nat. Genet.">
        <title>The Capsella rubella genome and the genomic consequences of rapid mating system evolution.</title>
        <authorList>
            <person name="Slotte T."/>
            <person name="Hazzouri K.M."/>
            <person name="Agren J.A."/>
            <person name="Koenig D."/>
            <person name="Maumus F."/>
            <person name="Guo Y.L."/>
            <person name="Steige K."/>
            <person name="Platts A.E."/>
            <person name="Escobar J.S."/>
            <person name="Newman L.K."/>
            <person name="Wang W."/>
            <person name="Mandakova T."/>
            <person name="Vello E."/>
            <person name="Smith L.M."/>
            <person name="Henz S.R."/>
            <person name="Steffen J."/>
            <person name="Takuno S."/>
            <person name="Brandvain Y."/>
            <person name="Coop G."/>
            <person name="Andolfatto P."/>
            <person name="Hu T.T."/>
            <person name="Blanchette M."/>
            <person name="Clark R.M."/>
            <person name="Quesneville H."/>
            <person name="Nordborg M."/>
            <person name="Gaut B.S."/>
            <person name="Lysak M.A."/>
            <person name="Jenkins J."/>
            <person name="Grimwood J."/>
            <person name="Chapman J."/>
            <person name="Prochnik S."/>
            <person name="Shu S."/>
            <person name="Rokhsar D."/>
            <person name="Schmutz J."/>
            <person name="Weigel D."/>
            <person name="Wright S.I."/>
        </authorList>
    </citation>
    <scope>NUCLEOTIDE SEQUENCE [LARGE SCALE GENOMIC DNA]</scope>
    <source>
        <strain evidence="2">cv. Monte Gargano</strain>
    </source>
</reference>
<keyword evidence="2" id="KW-1185">Reference proteome</keyword>
<dbReference type="AlphaFoldDB" id="R0FS25"/>
<dbReference type="eggNOG" id="KOG1075">
    <property type="taxonomic scope" value="Eukaryota"/>
</dbReference>
<accession>R0FS25</accession>
<dbReference type="Proteomes" id="UP000029121">
    <property type="component" value="Unassembled WGS sequence"/>
</dbReference>
<evidence type="ECO:0008006" key="3">
    <source>
        <dbReference type="Google" id="ProtNLM"/>
    </source>
</evidence>
<proteinExistence type="predicted"/>
<protein>
    <recommendedName>
        <fullName evidence="3">Reverse transcriptase zinc-binding domain-containing protein</fullName>
    </recommendedName>
</protein>
<sequence length="115" mass="13247">DKTRDHLFFECDFAARIRRFFTSAASLYPPHDFMSSLGNISCILKLLFQASIYSIWKEKNLRIYSSSTSARRPTQIIKEIQTVVRARLGPLARAQNSARPGTSLLATWFTFFQPR</sequence>
<feature type="non-terminal residue" evidence="1">
    <location>
        <position position="1"/>
    </location>
</feature>
<name>R0FS25_9BRAS</name>
<organism evidence="1 2">
    <name type="scientific">Capsella rubella</name>
    <dbReference type="NCBI Taxonomy" id="81985"/>
    <lineage>
        <taxon>Eukaryota</taxon>
        <taxon>Viridiplantae</taxon>
        <taxon>Streptophyta</taxon>
        <taxon>Embryophyta</taxon>
        <taxon>Tracheophyta</taxon>
        <taxon>Spermatophyta</taxon>
        <taxon>Magnoliopsida</taxon>
        <taxon>eudicotyledons</taxon>
        <taxon>Gunneridae</taxon>
        <taxon>Pentapetalae</taxon>
        <taxon>rosids</taxon>
        <taxon>malvids</taxon>
        <taxon>Brassicales</taxon>
        <taxon>Brassicaceae</taxon>
        <taxon>Camelineae</taxon>
        <taxon>Capsella</taxon>
    </lineage>
</organism>
<gene>
    <name evidence="1" type="ORF">CARUB_v10018467mg</name>
</gene>
<evidence type="ECO:0000313" key="1">
    <source>
        <dbReference type="EMBL" id="EOA25156.1"/>
    </source>
</evidence>
<evidence type="ECO:0000313" key="2">
    <source>
        <dbReference type="Proteomes" id="UP000029121"/>
    </source>
</evidence>
<dbReference type="STRING" id="81985.R0FS25"/>